<feature type="domain" description="DUF418" evidence="2">
    <location>
        <begin position="213"/>
        <end position="376"/>
    </location>
</feature>
<dbReference type="EMBL" id="JBHUMJ010000002">
    <property type="protein sequence ID" value="MFD2698927.1"/>
    <property type="molecule type" value="Genomic_DNA"/>
</dbReference>
<keyword evidence="4" id="KW-1185">Reference proteome</keyword>
<feature type="transmembrane region" description="Helical" evidence="1">
    <location>
        <begin position="231"/>
        <end position="248"/>
    </location>
</feature>
<accession>A0ABW5SIH0</accession>
<keyword evidence="1" id="KW-1133">Transmembrane helix</keyword>
<feature type="transmembrane region" description="Helical" evidence="1">
    <location>
        <begin position="92"/>
        <end position="109"/>
    </location>
</feature>
<feature type="transmembrane region" description="Helical" evidence="1">
    <location>
        <begin position="115"/>
        <end position="131"/>
    </location>
</feature>
<evidence type="ECO:0000313" key="4">
    <source>
        <dbReference type="Proteomes" id="UP001597540"/>
    </source>
</evidence>
<evidence type="ECO:0000313" key="3">
    <source>
        <dbReference type="EMBL" id="MFD2698927.1"/>
    </source>
</evidence>
<evidence type="ECO:0000256" key="1">
    <source>
        <dbReference type="SAM" id="Phobius"/>
    </source>
</evidence>
<dbReference type="InterPro" id="IPR007349">
    <property type="entry name" value="DUF418"/>
</dbReference>
<protein>
    <submittedName>
        <fullName evidence="3">DUF418 domain-containing protein</fullName>
    </submittedName>
</protein>
<dbReference type="PANTHER" id="PTHR30590">
    <property type="entry name" value="INNER MEMBRANE PROTEIN"/>
    <property type="match status" value="1"/>
</dbReference>
<organism evidence="3 4">
    <name type="scientific">Paenibacillus shunpengii</name>
    <dbReference type="NCBI Taxonomy" id="2054424"/>
    <lineage>
        <taxon>Bacteria</taxon>
        <taxon>Bacillati</taxon>
        <taxon>Bacillota</taxon>
        <taxon>Bacilli</taxon>
        <taxon>Bacillales</taxon>
        <taxon>Paenibacillaceae</taxon>
        <taxon>Paenibacillus</taxon>
    </lineage>
</organism>
<feature type="transmembrane region" description="Helical" evidence="1">
    <location>
        <begin position="49"/>
        <end position="71"/>
    </location>
</feature>
<keyword evidence="1" id="KW-0472">Membrane</keyword>
<dbReference type="Pfam" id="PF04235">
    <property type="entry name" value="DUF418"/>
    <property type="match status" value="1"/>
</dbReference>
<dbReference type="Proteomes" id="UP001597540">
    <property type="component" value="Unassembled WGS sequence"/>
</dbReference>
<name>A0ABW5SIH0_9BACL</name>
<dbReference type="InterPro" id="IPR052529">
    <property type="entry name" value="Bact_Transport_Assoc"/>
</dbReference>
<sequence>MRSLAPDLGRGFMLLLIVIAHAPVFLFMAKPFTLTRPLGEHWLDDLVNFVGLLFVDNRAYPMFAALFGYGLAAMAARQQDKGVPVTEVKRLLRRRSWLLIVFGFIHLVFIGGADILAAYGISGLILGWLLFKPKRIQRTAIIVIGLVYMVIIPIAWVTVYPILTGEELGMGYTPSHTYLLLVSEHFIAFPVMIWINLLLYPMLFIITIGVWSAHKRWLDHPERFRTQLKRITIGGISISLIGALPYALTGANMWHPESGLISWFVIVHIMTGVAGGLGYTALIALFSISARGTAPRITQALASVGRRSLTFYIYQEALLVLLLSPVALGLGGVLDSAGVFVIAVLIWFSGVCLAVWLEKRGWNGPIDALMRRLIYRERKGLDRS</sequence>
<comment type="caution">
    <text evidence="3">The sequence shown here is derived from an EMBL/GenBank/DDBJ whole genome shotgun (WGS) entry which is preliminary data.</text>
</comment>
<proteinExistence type="predicted"/>
<dbReference type="PANTHER" id="PTHR30590:SF2">
    <property type="entry name" value="INNER MEMBRANE PROTEIN"/>
    <property type="match status" value="1"/>
</dbReference>
<dbReference type="RefSeq" id="WP_379259801.1">
    <property type="nucleotide sequence ID" value="NZ_JBHUMJ010000002.1"/>
</dbReference>
<feature type="transmembrane region" description="Helical" evidence="1">
    <location>
        <begin position="140"/>
        <end position="163"/>
    </location>
</feature>
<feature type="transmembrane region" description="Helical" evidence="1">
    <location>
        <begin position="187"/>
        <end position="211"/>
    </location>
</feature>
<feature type="transmembrane region" description="Helical" evidence="1">
    <location>
        <begin position="12"/>
        <end position="29"/>
    </location>
</feature>
<gene>
    <name evidence="3" type="ORF">ACFSVM_00465</name>
</gene>
<evidence type="ECO:0000259" key="2">
    <source>
        <dbReference type="Pfam" id="PF04235"/>
    </source>
</evidence>
<reference evidence="4" key="1">
    <citation type="journal article" date="2019" name="Int. J. Syst. Evol. Microbiol.">
        <title>The Global Catalogue of Microorganisms (GCM) 10K type strain sequencing project: providing services to taxonomists for standard genome sequencing and annotation.</title>
        <authorList>
            <consortium name="The Broad Institute Genomics Platform"/>
            <consortium name="The Broad Institute Genome Sequencing Center for Infectious Disease"/>
            <person name="Wu L."/>
            <person name="Ma J."/>
        </authorList>
    </citation>
    <scope>NUCLEOTIDE SEQUENCE [LARGE SCALE GENOMIC DNA]</scope>
    <source>
        <strain evidence="4">KCTC 33849</strain>
    </source>
</reference>
<keyword evidence="1" id="KW-0812">Transmembrane</keyword>
<feature type="transmembrane region" description="Helical" evidence="1">
    <location>
        <begin position="337"/>
        <end position="357"/>
    </location>
</feature>
<feature type="transmembrane region" description="Helical" evidence="1">
    <location>
        <begin position="309"/>
        <end position="331"/>
    </location>
</feature>
<feature type="transmembrane region" description="Helical" evidence="1">
    <location>
        <begin position="260"/>
        <end position="288"/>
    </location>
</feature>